<dbReference type="SUPFAM" id="SSF55729">
    <property type="entry name" value="Acyl-CoA N-acyltransferases (Nat)"/>
    <property type="match status" value="1"/>
</dbReference>
<evidence type="ECO:0000256" key="1">
    <source>
        <dbReference type="ARBA" id="ARBA00022679"/>
    </source>
</evidence>
<comment type="caution">
    <text evidence="4">The sequence shown here is derived from an EMBL/GenBank/DDBJ whole genome shotgun (WGS) entry which is preliminary data.</text>
</comment>
<evidence type="ECO:0000259" key="3">
    <source>
        <dbReference type="PROSITE" id="PS51186"/>
    </source>
</evidence>
<dbReference type="Pfam" id="PF00583">
    <property type="entry name" value="Acetyltransf_1"/>
    <property type="match status" value="1"/>
</dbReference>
<organism evidence="4 5">
    <name type="scientific">Paracoccus niistensis</name>
    <dbReference type="NCBI Taxonomy" id="632935"/>
    <lineage>
        <taxon>Bacteria</taxon>
        <taxon>Pseudomonadati</taxon>
        <taxon>Pseudomonadota</taxon>
        <taxon>Alphaproteobacteria</taxon>
        <taxon>Rhodobacterales</taxon>
        <taxon>Paracoccaceae</taxon>
        <taxon>Paracoccus</taxon>
    </lineage>
</organism>
<dbReference type="InterPro" id="IPR050680">
    <property type="entry name" value="YpeA/RimI_acetyltransf"/>
</dbReference>
<feature type="domain" description="N-acetyltransferase" evidence="3">
    <location>
        <begin position="104"/>
        <end position="237"/>
    </location>
</feature>
<accession>A0ABV6I6C1</accession>
<dbReference type="EMBL" id="JBHLWE010000038">
    <property type="protein sequence ID" value="MFC0341474.1"/>
    <property type="molecule type" value="Genomic_DNA"/>
</dbReference>
<sequence length="237" mass="25495">MISPQFEAAWTATWPAAEYAREGAFVVARGEGGGGRVSAARAVADWSEADIAAAEARHHAWGQPLLFSVDAGDRVLAEVLAARGYREADPTLVLSAPLPVLTEPPIPPVTAMDCWPPLAIQRDLWAQTGIGPERQAIIDRAGHPKAAILGRTKDRAAGVGFVAVHGRHAMLHALAVLPEWRGRGRGTWMVRRAARFGLEHGAQDLTLAVTAANAPARAMYERLGFAQVGAYAYWRRD</sequence>
<dbReference type="InterPro" id="IPR000182">
    <property type="entry name" value="GNAT_dom"/>
</dbReference>
<protein>
    <submittedName>
        <fullName evidence="4">GNAT family N-acetyltransferase</fullName>
        <ecNumber evidence="4">2.3.1.-</ecNumber>
    </submittedName>
</protein>
<keyword evidence="1 4" id="KW-0808">Transferase</keyword>
<reference evidence="4 5" key="1">
    <citation type="submission" date="2024-09" db="EMBL/GenBank/DDBJ databases">
        <authorList>
            <person name="Sun Q."/>
            <person name="Mori K."/>
        </authorList>
    </citation>
    <scope>NUCLEOTIDE SEQUENCE [LARGE SCALE GENOMIC DNA]</scope>
    <source>
        <strain evidence="4 5">KCTC 22789</strain>
    </source>
</reference>
<keyword evidence="2 4" id="KW-0012">Acyltransferase</keyword>
<dbReference type="PROSITE" id="PS51186">
    <property type="entry name" value="GNAT"/>
    <property type="match status" value="1"/>
</dbReference>
<keyword evidence="5" id="KW-1185">Reference proteome</keyword>
<dbReference type="CDD" id="cd04301">
    <property type="entry name" value="NAT_SF"/>
    <property type="match status" value="1"/>
</dbReference>
<evidence type="ECO:0000313" key="5">
    <source>
        <dbReference type="Proteomes" id="UP001589799"/>
    </source>
</evidence>
<gene>
    <name evidence="4" type="ORF">ACFFII_11960</name>
</gene>
<evidence type="ECO:0000313" key="4">
    <source>
        <dbReference type="EMBL" id="MFC0341474.1"/>
    </source>
</evidence>
<dbReference type="Gene3D" id="3.40.630.30">
    <property type="match status" value="1"/>
</dbReference>
<name>A0ABV6I6C1_9RHOB</name>
<evidence type="ECO:0000256" key="2">
    <source>
        <dbReference type="ARBA" id="ARBA00023315"/>
    </source>
</evidence>
<dbReference type="PANTHER" id="PTHR43420">
    <property type="entry name" value="ACETYLTRANSFERASE"/>
    <property type="match status" value="1"/>
</dbReference>
<dbReference type="GO" id="GO:0016746">
    <property type="term" value="F:acyltransferase activity"/>
    <property type="evidence" value="ECO:0007669"/>
    <property type="project" value="UniProtKB-KW"/>
</dbReference>
<dbReference type="Proteomes" id="UP001589799">
    <property type="component" value="Unassembled WGS sequence"/>
</dbReference>
<dbReference type="PANTHER" id="PTHR43420:SF47">
    <property type="entry name" value="N-ACETYLTRANSFERASE DOMAIN-CONTAINING PROTEIN"/>
    <property type="match status" value="1"/>
</dbReference>
<dbReference type="RefSeq" id="WP_377699106.1">
    <property type="nucleotide sequence ID" value="NZ_JBHLWE010000038.1"/>
</dbReference>
<proteinExistence type="predicted"/>
<dbReference type="InterPro" id="IPR016181">
    <property type="entry name" value="Acyl_CoA_acyltransferase"/>
</dbReference>
<dbReference type="EC" id="2.3.1.-" evidence="4"/>